<sequence>MFLAGAAGPGWDCRDSGLRGGLMNLEERGMDQGTLRQRADCWGWEQEKGGEAR</sequence>
<dbReference type="AlphaFoldDB" id="C0DAY9"/>
<evidence type="ECO:0000313" key="2">
    <source>
        <dbReference type="Proteomes" id="UP000004756"/>
    </source>
</evidence>
<accession>C0DAY9</accession>
<dbReference type="EMBL" id="ACCJ01000542">
    <property type="protein sequence ID" value="EEG51504.1"/>
    <property type="molecule type" value="Genomic_DNA"/>
</dbReference>
<dbReference type="HOGENOM" id="CLU_3059990_0_0_9"/>
<keyword evidence="2" id="KW-1185">Reference proteome</keyword>
<comment type="caution">
    <text evidence="1">The sequence shown here is derived from an EMBL/GenBank/DDBJ whole genome shotgun (WGS) entry which is preliminary data.</text>
</comment>
<name>C0DAY9_9FIRM</name>
<organism evidence="1 2">
    <name type="scientific">[Clostridium] asparagiforme DSM 15981</name>
    <dbReference type="NCBI Taxonomy" id="518636"/>
    <lineage>
        <taxon>Bacteria</taxon>
        <taxon>Bacillati</taxon>
        <taxon>Bacillota</taxon>
        <taxon>Clostridia</taxon>
        <taxon>Lachnospirales</taxon>
        <taxon>Lachnospiraceae</taxon>
        <taxon>Enterocloster</taxon>
    </lineage>
</organism>
<gene>
    <name evidence="1" type="ORF">CLOSTASPAR_06444</name>
</gene>
<dbReference type="Proteomes" id="UP000004756">
    <property type="component" value="Unassembled WGS sequence"/>
</dbReference>
<reference evidence="1 2" key="1">
    <citation type="submission" date="2009-02" db="EMBL/GenBank/DDBJ databases">
        <title>Draft genome sequence of Clostridium asparagiforme (DSM 15981).</title>
        <authorList>
            <person name="Sudarsanam P."/>
            <person name="Ley R."/>
            <person name="Guruge J."/>
            <person name="Turnbaugh P.J."/>
            <person name="Mahowald M."/>
            <person name="Liep D."/>
            <person name="Gordon J."/>
        </authorList>
    </citation>
    <scope>NUCLEOTIDE SEQUENCE [LARGE SCALE GENOMIC DNA]</scope>
    <source>
        <strain evidence="1 2">DSM 15981</strain>
    </source>
</reference>
<evidence type="ECO:0000313" key="1">
    <source>
        <dbReference type="EMBL" id="EEG51504.1"/>
    </source>
</evidence>
<proteinExistence type="predicted"/>
<protein>
    <submittedName>
        <fullName evidence="1">Uncharacterized protein</fullName>
    </submittedName>
</protein>